<dbReference type="Pfam" id="PF00072">
    <property type="entry name" value="Response_reg"/>
    <property type="match status" value="1"/>
</dbReference>
<name>A0A858R746_9PROT</name>
<dbReference type="Gene3D" id="3.40.50.2300">
    <property type="match status" value="1"/>
</dbReference>
<dbReference type="AlphaFoldDB" id="A0A858R746"/>
<dbReference type="InterPro" id="IPR011006">
    <property type="entry name" value="CheY-like_superfamily"/>
</dbReference>
<organism evidence="3 4">
    <name type="scientific">Aerophototrophica crusticola</name>
    <dbReference type="NCBI Taxonomy" id="1709002"/>
    <lineage>
        <taxon>Bacteria</taxon>
        <taxon>Pseudomonadati</taxon>
        <taxon>Pseudomonadota</taxon>
        <taxon>Alphaproteobacteria</taxon>
        <taxon>Rhodospirillales</taxon>
        <taxon>Rhodospirillaceae</taxon>
        <taxon>Aerophototrophica</taxon>
    </lineage>
</organism>
<proteinExistence type="predicted"/>
<feature type="domain" description="Response regulatory" evidence="2">
    <location>
        <begin position="16"/>
        <end position="125"/>
    </location>
</feature>
<dbReference type="GO" id="GO:0000160">
    <property type="term" value="P:phosphorelay signal transduction system"/>
    <property type="evidence" value="ECO:0007669"/>
    <property type="project" value="InterPro"/>
</dbReference>
<dbReference type="EMBL" id="CP051775">
    <property type="protein sequence ID" value="QJE73231.1"/>
    <property type="molecule type" value="Genomic_DNA"/>
</dbReference>
<evidence type="ECO:0000313" key="4">
    <source>
        <dbReference type="Proteomes" id="UP000501891"/>
    </source>
</evidence>
<reference evidence="3" key="1">
    <citation type="submission" date="2020-04" db="EMBL/GenBank/DDBJ databases">
        <title>A desert anoxygenic phototrophic bacterium fixes CO2 using RubisCO under aerobic conditions.</title>
        <authorList>
            <person name="Tang K."/>
        </authorList>
    </citation>
    <scope>NUCLEOTIDE SEQUENCE [LARGE SCALE GENOMIC DNA]</scope>
    <source>
        <strain evidence="3">MIMtkB3</strain>
    </source>
</reference>
<keyword evidence="1" id="KW-0597">Phosphoprotein</keyword>
<sequence length="127" mass="13436">MTPAGQGPGSDLAGRRIIVVEDEALIAMMLEDMLTDFGCEVVGVAGSLPEALRLVDKAIDCAVLDVNLGGSPIDPVMERLTDRGVPFVFLSGYDAADLPPHLSKAPLVRKPLKAETLRRAIVDQLAA</sequence>
<dbReference type="PROSITE" id="PS50110">
    <property type="entry name" value="RESPONSE_REGULATORY"/>
    <property type="match status" value="1"/>
</dbReference>
<evidence type="ECO:0000313" key="3">
    <source>
        <dbReference type="EMBL" id="QJE73231.1"/>
    </source>
</evidence>
<keyword evidence="4" id="KW-1185">Reference proteome</keyword>
<dbReference type="InterPro" id="IPR001789">
    <property type="entry name" value="Sig_transdc_resp-reg_receiver"/>
</dbReference>
<dbReference type="SUPFAM" id="SSF52172">
    <property type="entry name" value="CheY-like"/>
    <property type="match status" value="1"/>
</dbReference>
<feature type="modified residue" description="4-aspartylphosphate" evidence="1">
    <location>
        <position position="65"/>
    </location>
</feature>
<dbReference type="KEGG" id="acru:HHL28_09135"/>
<evidence type="ECO:0000256" key="1">
    <source>
        <dbReference type="PROSITE-ProRule" id="PRU00169"/>
    </source>
</evidence>
<evidence type="ECO:0000259" key="2">
    <source>
        <dbReference type="PROSITE" id="PS50110"/>
    </source>
</evidence>
<gene>
    <name evidence="3" type="ORF">HHL28_09135</name>
</gene>
<dbReference type="Proteomes" id="UP000501891">
    <property type="component" value="Chromosome"/>
</dbReference>
<dbReference type="SMART" id="SM00448">
    <property type="entry name" value="REC"/>
    <property type="match status" value="1"/>
</dbReference>
<protein>
    <submittedName>
        <fullName evidence="3">Response regulator</fullName>
    </submittedName>
</protein>
<accession>A0A858R746</accession>